<accession>A0A512N904</accession>
<evidence type="ECO:0000313" key="3">
    <source>
        <dbReference type="Proteomes" id="UP000321058"/>
    </source>
</evidence>
<comment type="caution">
    <text evidence="2">The sequence shown here is derived from an EMBL/GenBank/DDBJ whole genome shotgun (WGS) entry which is preliminary data.</text>
</comment>
<evidence type="ECO:0000256" key="1">
    <source>
        <dbReference type="SAM" id="MobiDB-lite"/>
    </source>
</evidence>
<dbReference type="OrthoDB" id="9850593at2"/>
<feature type="compositionally biased region" description="Basic and acidic residues" evidence="1">
    <location>
        <begin position="1"/>
        <end position="12"/>
    </location>
</feature>
<organism evidence="2 3">
    <name type="scientific">Reyranella soli</name>
    <dbReference type="NCBI Taxonomy" id="1230389"/>
    <lineage>
        <taxon>Bacteria</taxon>
        <taxon>Pseudomonadati</taxon>
        <taxon>Pseudomonadota</taxon>
        <taxon>Alphaproteobacteria</taxon>
        <taxon>Hyphomicrobiales</taxon>
        <taxon>Reyranellaceae</taxon>
        <taxon>Reyranella</taxon>
    </lineage>
</organism>
<dbReference type="Proteomes" id="UP000321058">
    <property type="component" value="Unassembled WGS sequence"/>
</dbReference>
<keyword evidence="3" id="KW-1185">Reference proteome</keyword>
<proteinExistence type="predicted"/>
<evidence type="ECO:0008006" key="4">
    <source>
        <dbReference type="Google" id="ProtNLM"/>
    </source>
</evidence>
<gene>
    <name evidence="2" type="ORF">RSO01_26230</name>
</gene>
<reference evidence="2 3" key="1">
    <citation type="submission" date="2019-07" db="EMBL/GenBank/DDBJ databases">
        <title>Whole genome shotgun sequence of Reyranella soli NBRC 108950.</title>
        <authorList>
            <person name="Hosoyama A."/>
            <person name="Uohara A."/>
            <person name="Ohji S."/>
            <person name="Ichikawa N."/>
        </authorList>
    </citation>
    <scope>NUCLEOTIDE SEQUENCE [LARGE SCALE GENOMIC DNA]</scope>
    <source>
        <strain evidence="2 3">NBRC 108950</strain>
    </source>
</reference>
<sequence>MNNPKHSTDLSNRRRRLGASRETMAAGLGLPVDTVKAIEDGVASGEQHARYDTWLGRIESWSDDVRAQQFLTAGKGRRFDAEHQE</sequence>
<dbReference type="EMBL" id="BKAJ01000038">
    <property type="protein sequence ID" value="GEP55457.1"/>
    <property type="molecule type" value="Genomic_DNA"/>
</dbReference>
<dbReference type="RefSeq" id="WP_147149544.1">
    <property type="nucleotide sequence ID" value="NZ_BKAJ01000038.1"/>
</dbReference>
<evidence type="ECO:0000313" key="2">
    <source>
        <dbReference type="EMBL" id="GEP55457.1"/>
    </source>
</evidence>
<protein>
    <recommendedName>
        <fullName evidence="4">HTH cro/C1-type domain-containing protein</fullName>
    </recommendedName>
</protein>
<dbReference type="AlphaFoldDB" id="A0A512N904"/>
<name>A0A512N904_9HYPH</name>
<feature type="region of interest" description="Disordered" evidence="1">
    <location>
        <begin position="1"/>
        <end position="25"/>
    </location>
</feature>